<feature type="compositionally biased region" description="Low complexity" evidence="2">
    <location>
        <begin position="30"/>
        <end position="44"/>
    </location>
</feature>
<dbReference type="Gene3D" id="2.130.10.10">
    <property type="entry name" value="YVTN repeat-like/Quinoprotein amine dehydrogenase"/>
    <property type="match status" value="1"/>
</dbReference>
<evidence type="ECO:0000313" key="3">
    <source>
        <dbReference type="EMBL" id="CAA0827246.1"/>
    </source>
</evidence>
<sequence length="260" mass="27805">MSSTIGDSTTALSTPPPYCISSPAATTIVTTSSSSGRTSTSSSSDEIFENPFSEKLNPNSNLNPSKIPRSPLSCSFSRPYKQLAVLSGHVGPVSCLALCGEFVLSASQGRDIIVWQQPDLRRFAQFGFGSGSVKALVSYGNKVLTAHQDTKIRVWKVSKSSENGHKMAVLCVCLMGEGDRFLCSGSADSSVCIWSREKLGGGLARHLVIRGHEGPVKCMRAGPSRVGGGFLLYSGSVDRSVRVWWVPGDSEKDLDLVRVK</sequence>
<dbReference type="InterPro" id="IPR015943">
    <property type="entry name" value="WD40/YVTN_repeat-like_dom_sf"/>
</dbReference>
<dbReference type="AlphaFoldDB" id="A0A9N7NEF0"/>
<feature type="repeat" description="WD" evidence="1">
    <location>
        <begin position="209"/>
        <end position="244"/>
    </location>
</feature>
<dbReference type="PANTHER" id="PTHR22844">
    <property type="entry name" value="F-BOX AND WD40 DOMAIN PROTEIN"/>
    <property type="match status" value="1"/>
</dbReference>
<reference evidence="3" key="1">
    <citation type="submission" date="2019-12" db="EMBL/GenBank/DDBJ databases">
        <authorList>
            <person name="Scholes J."/>
        </authorList>
    </citation>
    <scope>NUCLEOTIDE SEQUENCE</scope>
</reference>
<protein>
    <submittedName>
        <fullName evidence="3">Transducin/WD40 repeat-like superfamily protein</fullName>
    </submittedName>
</protein>
<accession>A0A9N7NEF0</accession>
<keyword evidence="4" id="KW-1185">Reference proteome</keyword>
<dbReference type="SMART" id="SM00320">
    <property type="entry name" value="WD40"/>
    <property type="match status" value="3"/>
</dbReference>
<dbReference type="OrthoDB" id="674604at2759"/>
<dbReference type="PROSITE" id="PS50294">
    <property type="entry name" value="WD_REPEATS_REGION"/>
    <property type="match status" value="1"/>
</dbReference>
<dbReference type="PROSITE" id="PS50082">
    <property type="entry name" value="WD_REPEATS_2"/>
    <property type="match status" value="2"/>
</dbReference>
<dbReference type="Pfam" id="PF00400">
    <property type="entry name" value="WD40"/>
    <property type="match status" value="3"/>
</dbReference>
<dbReference type="InterPro" id="IPR045182">
    <property type="entry name" value="JINGUBANG-like"/>
</dbReference>
<feature type="repeat" description="WD" evidence="1">
    <location>
        <begin position="162"/>
        <end position="195"/>
    </location>
</feature>
<feature type="region of interest" description="Disordered" evidence="2">
    <location>
        <begin position="30"/>
        <end position="64"/>
    </location>
</feature>
<name>A0A9N7NEF0_STRHE</name>
<dbReference type="PANTHER" id="PTHR22844:SF340">
    <property type="entry name" value="OS01G0946100 PROTEIN"/>
    <property type="match status" value="1"/>
</dbReference>
<gene>
    <name evidence="3" type="ORF">SHERM_22941</name>
</gene>
<organism evidence="3 4">
    <name type="scientific">Striga hermonthica</name>
    <name type="common">Purple witchweed</name>
    <name type="synonym">Buchnera hermonthica</name>
    <dbReference type="NCBI Taxonomy" id="68872"/>
    <lineage>
        <taxon>Eukaryota</taxon>
        <taxon>Viridiplantae</taxon>
        <taxon>Streptophyta</taxon>
        <taxon>Embryophyta</taxon>
        <taxon>Tracheophyta</taxon>
        <taxon>Spermatophyta</taxon>
        <taxon>Magnoliopsida</taxon>
        <taxon>eudicotyledons</taxon>
        <taxon>Gunneridae</taxon>
        <taxon>Pentapetalae</taxon>
        <taxon>asterids</taxon>
        <taxon>lamiids</taxon>
        <taxon>Lamiales</taxon>
        <taxon>Orobanchaceae</taxon>
        <taxon>Buchnereae</taxon>
        <taxon>Striga</taxon>
    </lineage>
</organism>
<dbReference type="InterPro" id="IPR001680">
    <property type="entry name" value="WD40_rpt"/>
</dbReference>
<keyword evidence="1" id="KW-0853">WD repeat</keyword>
<proteinExistence type="predicted"/>
<dbReference type="EMBL" id="CACSLK010027751">
    <property type="protein sequence ID" value="CAA0827246.1"/>
    <property type="molecule type" value="Genomic_DNA"/>
</dbReference>
<dbReference type="InterPro" id="IPR036322">
    <property type="entry name" value="WD40_repeat_dom_sf"/>
</dbReference>
<dbReference type="SUPFAM" id="SSF50978">
    <property type="entry name" value="WD40 repeat-like"/>
    <property type="match status" value="1"/>
</dbReference>
<dbReference type="Proteomes" id="UP001153555">
    <property type="component" value="Unassembled WGS sequence"/>
</dbReference>
<evidence type="ECO:0000256" key="2">
    <source>
        <dbReference type="SAM" id="MobiDB-lite"/>
    </source>
</evidence>
<evidence type="ECO:0000313" key="4">
    <source>
        <dbReference type="Proteomes" id="UP001153555"/>
    </source>
</evidence>
<comment type="caution">
    <text evidence="3">The sequence shown here is derived from an EMBL/GenBank/DDBJ whole genome shotgun (WGS) entry which is preliminary data.</text>
</comment>
<evidence type="ECO:0000256" key="1">
    <source>
        <dbReference type="PROSITE-ProRule" id="PRU00221"/>
    </source>
</evidence>